<comment type="similarity">
    <text evidence="2 20">Belongs to the cation transport ATPase (P-type) (TC 3.A.3) family. Type IB subfamily.</text>
</comment>
<dbReference type="SFLD" id="SFLDF00027">
    <property type="entry name" value="p-type_atpase"/>
    <property type="match status" value="1"/>
</dbReference>
<evidence type="ECO:0000256" key="17">
    <source>
        <dbReference type="ARBA" id="ARBA00023065"/>
    </source>
</evidence>
<feature type="transmembrane region" description="Helical" evidence="20">
    <location>
        <begin position="949"/>
        <end position="971"/>
    </location>
</feature>
<dbReference type="NCBIfam" id="TIGR01494">
    <property type="entry name" value="ATPase_P-type"/>
    <property type="match status" value="1"/>
</dbReference>
<keyword evidence="6" id="KW-0597">Phosphoprotein</keyword>
<evidence type="ECO:0000256" key="1">
    <source>
        <dbReference type="ARBA" id="ARBA00004651"/>
    </source>
</evidence>
<keyword evidence="17" id="KW-0406">Ion transport</keyword>
<name>A0A0G1CIX8_9BACT</name>
<dbReference type="InterPro" id="IPR017969">
    <property type="entry name" value="Heavy-metal-associated_CS"/>
</dbReference>
<dbReference type="AlphaFoldDB" id="A0A0G1CIX8"/>
<feature type="transmembrane region" description="Helical" evidence="20">
    <location>
        <begin position="978"/>
        <end position="996"/>
    </location>
</feature>
<proteinExistence type="inferred from homology"/>
<reference evidence="23 24" key="1">
    <citation type="journal article" date="2015" name="Nature">
        <title>rRNA introns, odd ribosomes, and small enigmatic genomes across a large radiation of phyla.</title>
        <authorList>
            <person name="Brown C.T."/>
            <person name="Hug L.A."/>
            <person name="Thomas B.C."/>
            <person name="Sharon I."/>
            <person name="Castelle C.J."/>
            <person name="Singh A."/>
            <person name="Wilkins M.J."/>
            <person name="Williams K.H."/>
            <person name="Banfield J.F."/>
        </authorList>
    </citation>
    <scope>NUCLEOTIDE SEQUENCE [LARGE SCALE GENOMIC DNA]</scope>
</reference>
<comment type="caution">
    <text evidence="23">The sequence shown here is derived from an EMBL/GenBank/DDBJ whole genome shotgun (WGS) entry which is preliminary data.</text>
</comment>
<evidence type="ECO:0000256" key="20">
    <source>
        <dbReference type="RuleBase" id="RU362081"/>
    </source>
</evidence>
<sequence length="1152" mass="124097">MKRPVTLKIDGMHCASCETLISEELKETAGVSDISVSSKEGRAQLLLDTAVSPVNALLEAVDRAGYKAAIVSGATKTEELSSITVTVKNQSSRKPMKIQFESHLKAEGRILQDESGKAYFDGNIRNDRKAIVSAHKEDLGSEEKIGQLVNSFGMVEIFNAKTPTPNGSAQLTTSANGYANGLSSFVIPTEAADRVEGSDSTKSGLKDSSTSLRSARNDEEQKKETNKRIKLSLTGMHCASCAGLIERSLKKVNGVKEANVNFAAEKASVVFDETQTSIDNLAEAVKKVGYKASYQEQEDPELERKKRHAEIKQLFNKFLGSFILSTPMLYFMFFDFFSWIPGKVFFTPFIGIISLILVTPVQFIFGASFYKGMWSALRMKTFNMDSLIAIGTSTAYFYSLINYGLYVITKGSLLGVGGEKIPELYFETAAFLITFVILGKWLEKRAKGKTSDAIKKLMGLQAKTARVIRNGVTQDVPVDQVINGDIVLVRPGEKVPVDGKISKGSSAVDESMLTGESLPVEKNIGDMVIGATINKTGSFEFMATRVGSETALAQIIRLIEEAQGSKAPIQAFADKISAYFVPIVIGIAFLTFGIWYLVLGASLSFALMAFTAVIVIACPCALGLATPTALMVGTGKGAEQGILIKGGEPLEGACKINAVVFDKTGTLTNGKPVVTDTLSLSELDEDEMIEIAAGLEKSSEHPLAEAIVNYADEENFTLSEVEGFKAIPGHGVQGTVSGSVYFMGNRRLIKDVAQLEVGKINRKLERLENAGKTAMILASKEKVLGIVAVADTVKETSHEAVEALKKRKIEVWMITGDNARTAKAIAAQVGITNVLAEVLPENKAAEVKKLQESGKKVAMVGDGINDAPALAQADIGIAMGSGTDVAMETGGIVIIKNDLRDVVTAFDLSKETMQKIKQNMFFALFYNVIGIPIAARVFMGIGLVLKPELAGLAMALSSVSVVTNSLLIKYFQPGKKNYASLIAPVVMTAIFLLVFFEFGRISSSMGEIKIAEAKTETTMDGVDTVNPQIVATFASSNLNKLAFAGNTPKYFMGISSWLSEVPIAEGKLELSDTDVIIGAKEAEKMREEKLFAKAGDVIPNFYGLPQMRVAAVLAPTGTILDEYHFVNQNAINQITAKPLNVQNIDGKVTFSQ</sequence>
<dbReference type="PROSITE" id="PS01229">
    <property type="entry name" value="COF_2"/>
    <property type="match status" value="1"/>
</dbReference>
<evidence type="ECO:0000256" key="13">
    <source>
        <dbReference type="ARBA" id="ARBA00022842"/>
    </source>
</evidence>
<keyword evidence="4" id="KW-0813">Transport</keyword>
<dbReference type="FunFam" id="2.70.150.10:FF:000002">
    <property type="entry name" value="Copper-transporting ATPase 1, putative"/>
    <property type="match status" value="1"/>
</dbReference>
<keyword evidence="13" id="KW-0460">Magnesium</keyword>
<keyword evidence="16" id="KW-0186">Copper</keyword>
<dbReference type="Proteomes" id="UP000034543">
    <property type="component" value="Unassembled WGS sequence"/>
</dbReference>
<dbReference type="Pfam" id="PF00403">
    <property type="entry name" value="HMA"/>
    <property type="match status" value="2"/>
</dbReference>
<dbReference type="InterPro" id="IPR023214">
    <property type="entry name" value="HAD_sf"/>
</dbReference>
<keyword evidence="15 20" id="KW-1133">Transmembrane helix</keyword>
<evidence type="ECO:0000256" key="2">
    <source>
        <dbReference type="ARBA" id="ARBA00006024"/>
    </source>
</evidence>
<dbReference type="PANTHER" id="PTHR43520:SF8">
    <property type="entry name" value="P-TYPE CU(+) TRANSPORTER"/>
    <property type="match status" value="1"/>
</dbReference>
<evidence type="ECO:0000256" key="19">
    <source>
        <dbReference type="ARBA" id="ARBA00049289"/>
    </source>
</evidence>
<dbReference type="NCBIfam" id="TIGR01525">
    <property type="entry name" value="ATPase-IB_hvy"/>
    <property type="match status" value="1"/>
</dbReference>
<dbReference type="PROSITE" id="PS00154">
    <property type="entry name" value="ATPASE_E1_E2"/>
    <property type="match status" value="1"/>
</dbReference>
<evidence type="ECO:0000256" key="8">
    <source>
        <dbReference type="ARBA" id="ARBA00022723"/>
    </source>
</evidence>
<evidence type="ECO:0000256" key="18">
    <source>
        <dbReference type="ARBA" id="ARBA00023136"/>
    </source>
</evidence>
<dbReference type="NCBIfam" id="TIGR00003">
    <property type="entry name" value="copper ion binding protein"/>
    <property type="match status" value="1"/>
</dbReference>
<dbReference type="EC" id="7.2.2.8" evidence="3"/>
<evidence type="ECO:0000256" key="12">
    <source>
        <dbReference type="ARBA" id="ARBA00022840"/>
    </source>
</evidence>
<dbReference type="InterPro" id="IPR044492">
    <property type="entry name" value="P_typ_ATPase_HD_dom"/>
</dbReference>
<dbReference type="SFLD" id="SFLDS00003">
    <property type="entry name" value="Haloacid_Dehalogenase"/>
    <property type="match status" value="1"/>
</dbReference>
<feature type="region of interest" description="Disordered" evidence="21">
    <location>
        <begin position="193"/>
        <end position="226"/>
    </location>
</feature>
<dbReference type="SFLD" id="SFLDG00002">
    <property type="entry name" value="C1.7:_P-type_atpase_like"/>
    <property type="match status" value="1"/>
</dbReference>
<dbReference type="EMBL" id="LCFB01000005">
    <property type="protein sequence ID" value="KKS85760.1"/>
    <property type="molecule type" value="Genomic_DNA"/>
</dbReference>
<dbReference type="GO" id="GO:0005886">
    <property type="term" value="C:plasma membrane"/>
    <property type="evidence" value="ECO:0007669"/>
    <property type="project" value="UniProtKB-SubCell"/>
</dbReference>
<keyword evidence="18 20" id="KW-0472">Membrane</keyword>
<feature type="domain" description="HMA" evidence="22">
    <location>
        <begin position="3"/>
        <end position="69"/>
    </location>
</feature>
<comment type="catalytic activity">
    <reaction evidence="19">
        <text>Cu(+)(in) + ATP + H2O = Cu(+)(out) + ADP + phosphate + H(+)</text>
        <dbReference type="Rhea" id="RHEA:25792"/>
        <dbReference type="ChEBI" id="CHEBI:15377"/>
        <dbReference type="ChEBI" id="CHEBI:15378"/>
        <dbReference type="ChEBI" id="CHEBI:30616"/>
        <dbReference type="ChEBI" id="CHEBI:43474"/>
        <dbReference type="ChEBI" id="CHEBI:49552"/>
        <dbReference type="ChEBI" id="CHEBI:456216"/>
        <dbReference type="EC" id="7.2.2.8"/>
    </reaction>
</comment>
<dbReference type="GO" id="GO:0043682">
    <property type="term" value="F:P-type divalent copper transporter activity"/>
    <property type="evidence" value="ECO:0007669"/>
    <property type="project" value="TreeGrafter"/>
</dbReference>
<dbReference type="InterPro" id="IPR036412">
    <property type="entry name" value="HAD-like_sf"/>
</dbReference>
<dbReference type="InterPro" id="IPR036163">
    <property type="entry name" value="HMA_dom_sf"/>
</dbReference>
<organism evidence="23 24">
    <name type="scientific">Candidatus Gottesmanbacteria bacterium GW2011_GWA1_43_11</name>
    <dbReference type="NCBI Taxonomy" id="1618436"/>
    <lineage>
        <taxon>Bacteria</taxon>
        <taxon>Candidatus Gottesmaniibacteriota</taxon>
    </lineage>
</organism>
<dbReference type="InterPro" id="IPR023299">
    <property type="entry name" value="ATPase_P-typ_cyto_dom_N"/>
</dbReference>
<dbReference type="Gene3D" id="2.70.150.10">
    <property type="entry name" value="Calcium-transporting ATPase, cytoplasmic transduction domain A"/>
    <property type="match status" value="1"/>
</dbReference>
<evidence type="ECO:0000313" key="24">
    <source>
        <dbReference type="Proteomes" id="UP000034543"/>
    </source>
</evidence>
<evidence type="ECO:0000256" key="10">
    <source>
        <dbReference type="ARBA" id="ARBA00022741"/>
    </source>
</evidence>
<dbReference type="InterPro" id="IPR001757">
    <property type="entry name" value="P_typ_ATPase"/>
</dbReference>
<feature type="transmembrane region" description="Helical" evidence="20">
    <location>
        <begin position="920"/>
        <end position="943"/>
    </location>
</feature>
<keyword evidence="11" id="KW-0187">Copper transport</keyword>
<dbReference type="InterPro" id="IPR006121">
    <property type="entry name" value="HMA_dom"/>
</dbReference>
<accession>A0A0G1CIX8</accession>
<dbReference type="NCBIfam" id="TIGR01511">
    <property type="entry name" value="ATPase-IB1_Cu"/>
    <property type="match status" value="1"/>
</dbReference>
<dbReference type="PRINTS" id="PR00119">
    <property type="entry name" value="CATATPASE"/>
</dbReference>
<dbReference type="InterPro" id="IPR008250">
    <property type="entry name" value="ATPase_P-typ_transduc_dom_A_sf"/>
</dbReference>
<evidence type="ECO:0000256" key="4">
    <source>
        <dbReference type="ARBA" id="ARBA00022448"/>
    </source>
</evidence>
<feature type="transmembrane region" description="Helical" evidence="20">
    <location>
        <begin position="576"/>
        <end position="598"/>
    </location>
</feature>
<evidence type="ECO:0000256" key="14">
    <source>
        <dbReference type="ARBA" id="ARBA00022967"/>
    </source>
</evidence>
<dbReference type="InterPro" id="IPR006122">
    <property type="entry name" value="HMA_Cu_ion-bd"/>
</dbReference>
<feature type="transmembrane region" description="Helical" evidence="20">
    <location>
        <begin position="345"/>
        <end position="370"/>
    </location>
</feature>
<evidence type="ECO:0000259" key="22">
    <source>
        <dbReference type="PROSITE" id="PS50846"/>
    </source>
</evidence>
<dbReference type="PRINTS" id="PR00943">
    <property type="entry name" value="CUATPASE"/>
</dbReference>
<dbReference type="FunFam" id="3.30.70.100:FF:000005">
    <property type="entry name" value="Copper-exporting P-type ATPase A"/>
    <property type="match status" value="1"/>
</dbReference>
<dbReference type="SUPFAM" id="SSF81653">
    <property type="entry name" value="Calcium ATPase, transduction domain A"/>
    <property type="match status" value="1"/>
</dbReference>
<dbReference type="InterPro" id="IPR059000">
    <property type="entry name" value="ATPase_P-type_domA"/>
</dbReference>
<feature type="transmembrane region" description="Helical" evidence="20">
    <location>
        <begin position="314"/>
        <end position="333"/>
    </location>
</feature>
<dbReference type="InterPro" id="IPR023298">
    <property type="entry name" value="ATPase_P-typ_TM_dom_sf"/>
</dbReference>
<evidence type="ECO:0000256" key="15">
    <source>
        <dbReference type="ARBA" id="ARBA00022989"/>
    </source>
</evidence>
<feature type="transmembrane region" description="Helical" evidence="20">
    <location>
        <begin position="604"/>
        <end position="626"/>
    </location>
</feature>
<evidence type="ECO:0000256" key="3">
    <source>
        <dbReference type="ARBA" id="ARBA00012517"/>
    </source>
</evidence>
<keyword evidence="12 20" id="KW-0067">ATP-binding</keyword>
<dbReference type="PANTHER" id="PTHR43520">
    <property type="entry name" value="ATP7, ISOFORM B"/>
    <property type="match status" value="1"/>
</dbReference>
<dbReference type="CDD" id="cd00371">
    <property type="entry name" value="HMA"/>
    <property type="match status" value="2"/>
</dbReference>
<dbReference type="GO" id="GO:0016887">
    <property type="term" value="F:ATP hydrolysis activity"/>
    <property type="evidence" value="ECO:0007669"/>
    <property type="project" value="InterPro"/>
</dbReference>
<keyword evidence="7 20" id="KW-0812">Transmembrane</keyword>
<dbReference type="SUPFAM" id="SSF56784">
    <property type="entry name" value="HAD-like"/>
    <property type="match status" value="1"/>
</dbReference>
<dbReference type="CDD" id="cd02094">
    <property type="entry name" value="P-type_ATPase_Cu-like"/>
    <property type="match status" value="1"/>
</dbReference>
<evidence type="ECO:0000256" key="9">
    <source>
        <dbReference type="ARBA" id="ARBA00022737"/>
    </source>
</evidence>
<dbReference type="Gene3D" id="3.40.50.1000">
    <property type="entry name" value="HAD superfamily/HAD-like"/>
    <property type="match status" value="1"/>
</dbReference>
<dbReference type="GO" id="GO:0055070">
    <property type="term" value="P:copper ion homeostasis"/>
    <property type="evidence" value="ECO:0007669"/>
    <property type="project" value="TreeGrafter"/>
</dbReference>
<evidence type="ECO:0000256" key="16">
    <source>
        <dbReference type="ARBA" id="ARBA00023008"/>
    </source>
</evidence>
<dbReference type="PROSITE" id="PS50846">
    <property type="entry name" value="HMA_2"/>
    <property type="match status" value="2"/>
</dbReference>
<dbReference type="Gene3D" id="3.30.70.100">
    <property type="match status" value="2"/>
</dbReference>
<comment type="subcellular location">
    <subcellularLocation>
        <location evidence="1">Cell membrane</location>
        <topology evidence="1">Multi-pass membrane protein</topology>
    </subcellularLocation>
</comment>
<keyword evidence="9" id="KW-0677">Repeat</keyword>
<dbReference type="SUPFAM" id="SSF81665">
    <property type="entry name" value="Calcium ATPase, transmembrane domain M"/>
    <property type="match status" value="1"/>
</dbReference>
<dbReference type="Pfam" id="PF00702">
    <property type="entry name" value="Hydrolase"/>
    <property type="match status" value="1"/>
</dbReference>
<keyword evidence="14" id="KW-1278">Translocase</keyword>
<evidence type="ECO:0000256" key="6">
    <source>
        <dbReference type="ARBA" id="ARBA00022553"/>
    </source>
</evidence>
<dbReference type="GO" id="GO:0005507">
    <property type="term" value="F:copper ion binding"/>
    <property type="evidence" value="ECO:0007669"/>
    <property type="project" value="InterPro"/>
</dbReference>
<feature type="domain" description="HMA" evidence="22">
    <location>
        <begin position="227"/>
        <end position="293"/>
    </location>
</feature>
<dbReference type="PROSITE" id="PS01047">
    <property type="entry name" value="HMA_1"/>
    <property type="match status" value="2"/>
</dbReference>
<evidence type="ECO:0000256" key="5">
    <source>
        <dbReference type="ARBA" id="ARBA00022475"/>
    </source>
</evidence>
<dbReference type="FunFam" id="3.40.50.1000:FF:000144">
    <property type="entry name" value="copper-transporting ATPase 1 isoform X2"/>
    <property type="match status" value="1"/>
</dbReference>
<dbReference type="GO" id="GO:0005524">
    <property type="term" value="F:ATP binding"/>
    <property type="evidence" value="ECO:0007669"/>
    <property type="project" value="UniProtKB-UniRule"/>
</dbReference>
<dbReference type="Gene3D" id="3.40.1110.10">
    <property type="entry name" value="Calcium-transporting ATPase, cytoplasmic domain N"/>
    <property type="match status" value="1"/>
</dbReference>
<feature type="transmembrane region" description="Helical" evidence="20">
    <location>
        <begin position="382"/>
        <end position="404"/>
    </location>
</feature>
<feature type="transmembrane region" description="Helical" evidence="20">
    <location>
        <begin position="424"/>
        <end position="442"/>
    </location>
</feature>
<keyword evidence="5 20" id="KW-1003">Cell membrane</keyword>
<dbReference type="GO" id="GO:0140581">
    <property type="term" value="F:P-type monovalent copper transporter activity"/>
    <property type="evidence" value="ECO:0007669"/>
    <property type="project" value="UniProtKB-EC"/>
</dbReference>
<dbReference type="Pfam" id="PF00122">
    <property type="entry name" value="E1-E2_ATPase"/>
    <property type="match status" value="1"/>
</dbReference>
<gene>
    <name evidence="23" type="ORF">UV59_C0005G0011</name>
</gene>
<dbReference type="InterPro" id="IPR018303">
    <property type="entry name" value="ATPase_P-typ_P_site"/>
</dbReference>
<evidence type="ECO:0000256" key="7">
    <source>
        <dbReference type="ARBA" id="ARBA00022692"/>
    </source>
</evidence>
<keyword evidence="8 20" id="KW-0479">Metal-binding</keyword>
<dbReference type="PATRIC" id="fig|1618436.3.peg.266"/>
<evidence type="ECO:0000256" key="11">
    <source>
        <dbReference type="ARBA" id="ARBA00022796"/>
    </source>
</evidence>
<protein>
    <recommendedName>
        <fullName evidence="3">P-type Cu(+) transporter</fullName>
        <ecNumber evidence="3">7.2.2.8</ecNumber>
    </recommendedName>
</protein>
<dbReference type="InterPro" id="IPR027256">
    <property type="entry name" value="P-typ_ATPase_IB"/>
</dbReference>
<dbReference type="SUPFAM" id="SSF55008">
    <property type="entry name" value="HMA, heavy metal-associated domain"/>
    <property type="match status" value="2"/>
</dbReference>
<feature type="compositionally biased region" description="Basic and acidic residues" evidence="21">
    <location>
        <begin position="215"/>
        <end position="226"/>
    </location>
</feature>
<evidence type="ECO:0000313" key="23">
    <source>
        <dbReference type="EMBL" id="KKS85760.1"/>
    </source>
</evidence>
<feature type="compositionally biased region" description="Polar residues" evidence="21">
    <location>
        <begin position="200"/>
        <end position="214"/>
    </location>
</feature>
<evidence type="ECO:0000256" key="21">
    <source>
        <dbReference type="SAM" id="MobiDB-lite"/>
    </source>
</evidence>
<keyword evidence="10 20" id="KW-0547">Nucleotide-binding</keyword>
<dbReference type="STRING" id="1618436.UV59_C0005G0011"/>